<dbReference type="Gene3D" id="2.60.120.290">
    <property type="entry name" value="Spermadhesin, CUB domain"/>
    <property type="match status" value="1"/>
</dbReference>
<gene>
    <name evidence="6" type="ORF">SNE40_005525</name>
</gene>
<dbReference type="SUPFAM" id="SSF57424">
    <property type="entry name" value="LDL receptor-like module"/>
    <property type="match status" value="1"/>
</dbReference>
<dbReference type="InterPro" id="IPR042333">
    <property type="entry name" value="LRAD2/Mig-13-like"/>
</dbReference>
<comment type="caution">
    <text evidence="2">Lacks conserved residue(s) required for the propagation of feature annotation.</text>
</comment>
<feature type="disulfide bond" evidence="2">
    <location>
        <begin position="168"/>
        <end position="186"/>
    </location>
</feature>
<dbReference type="PROSITE" id="PS01209">
    <property type="entry name" value="LDLRA_1"/>
    <property type="match status" value="1"/>
</dbReference>
<feature type="domain" description="CUB" evidence="5">
    <location>
        <begin position="33"/>
        <end position="150"/>
    </location>
</feature>
<dbReference type="AlphaFoldDB" id="A0AAN8KAG3"/>
<keyword evidence="4" id="KW-0732">Signal</keyword>
<evidence type="ECO:0000256" key="4">
    <source>
        <dbReference type="SAM" id="SignalP"/>
    </source>
</evidence>
<evidence type="ECO:0000256" key="2">
    <source>
        <dbReference type="PROSITE-ProRule" id="PRU00124"/>
    </source>
</evidence>
<dbReference type="PANTHER" id="PTHR24652:SF67">
    <property type="entry name" value="LOW-DENSITY LIPOPROTEIN RECEPTOR CLASS A DOMAIN-CONTAINING PROTEIN 2"/>
    <property type="match status" value="1"/>
</dbReference>
<evidence type="ECO:0000259" key="5">
    <source>
        <dbReference type="PROSITE" id="PS01180"/>
    </source>
</evidence>
<dbReference type="Proteomes" id="UP001347796">
    <property type="component" value="Unassembled WGS sequence"/>
</dbReference>
<dbReference type="InterPro" id="IPR023415">
    <property type="entry name" value="LDLR_class-A_CS"/>
</dbReference>
<keyword evidence="7" id="KW-1185">Reference proteome</keyword>
<dbReference type="EMBL" id="JAZGQO010000004">
    <property type="protein sequence ID" value="KAK6187519.1"/>
    <property type="molecule type" value="Genomic_DNA"/>
</dbReference>
<comment type="caution">
    <text evidence="6">The sequence shown here is derived from an EMBL/GenBank/DDBJ whole genome shotgun (WGS) entry which is preliminary data.</text>
</comment>
<protein>
    <recommendedName>
        <fullName evidence="5">CUB domain-containing protein</fullName>
    </recommendedName>
</protein>
<sequence length="236" mass="26239">MAIVCLIQLLVLVFCLHGVVPDSREAKYMNTLCGELVIVKNAVRFILEPYMVMKMPEDCEVHIQAFSDYYIYKDKINIELSFLGLNIACEQGSVEILQLGDYDDKLASASGDSICGDEIPEQIFRSTEETITLKFHKIYPQMYTASFEILATKIDKGACYEDYGGFLCDNQACVDRDVLCDDYNNCRDGSDESDSECIGFWTTAAISGVVVGSVAGVIVLVVVLIVFRKIRHGSVC</sequence>
<keyword evidence="3" id="KW-0812">Transmembrane</keyword>
<dbReference type="SMART" id="SM00192">
    <property type="entry name" value="LDLa"/>
    <property type="match status" value="1"/>
</dbReference>
<evidence type="ECO:0000256" key="3">
    <source>
        <dbReference type="SAM" id="Phobius"/>
    </source>
</evidence>
<dbReference type="InterPro" id="IPR002172">
    <property type="entry name" value="LDrepeatLR_classA_rpt"/>
</dbReference>
<dbReference type="PANTHER" id="PTHR24652">
    <property type="entry name" value="LOW-DENSITY LIPOPROTEIN RECEPTOR CLASS A DOMAIN-CONTAINING PROTEIN 2"/>
    <property type="match status" value="1"/>
</dbReference>
<dbReference type="InterPro" id="IPR000859">
    <property type="entry name" value="CUB_dom"/>
</dbReference>
<dbReference type="InterPro" id="IPR035914">
    <property type="entry name" value="Sperma_CUB_dom_sf"/>
</dbReference>
<accession>A0AAN8KAG3</accession>
<dbReference type="PROSITE" id="PS50068">
    <property type="entry name" value="LDLRA_2"/>
    <property type="match status" value="1"/>
</dbReference>
<name>A0AAN8KAG3_PATCE</name>
<feature type="signal peptide" evidence="4">
    <location>
        <begin position="1"/>
        <end position="21"/>
    </location>
</feature>
<dbReference type="CDD" id="cd00112">
    <property type="entry name" value="LDLa"/>
    <property type="match status" value="1"/>
</dbReference>
<evidence type="ECO:0000313" key="6">
    <source>
        <dbReference type="EMBL" id="KAK6187519.1"/>
    </source>
</evidence>
<evidence type="ECO:0000313" key="7">
    <source>
        <dbReference type="Proteomes" id="UP001347796"/>
    </source>
</evidence>
<dbReference type="PROSITE" id="PS01180">
    <property type="entry name" value="CUB"/>
    <property type="match status" value="1"/>
</dbReference>
<dbReference type="InterPro" id="IPR036055">
    <property type="entry name" value="LDL_receptor-like_sf"/>
</dbReference>
<keyword evidence="3" id="KW-0472">Membrane</keyword>
<evidence type="ECO:0000256" key="1">
    <source>
        <dbReference type="ARBA" id="ARBA00023157"/>
    </source>
</evidence>
<proteinExistence type="predicted"/>
<keyword evidence="3" id="KW-1133">Transmembrane helix</keyword>
<organism evidence="6 7">
    <name type="scientific">Patella caerulea</name>
    <name type="common">Rayed Mediterranean limpet</name>
    <dbReference type="NCBI Taxonomy" id="87958"/>
    <lineage>
        <taxon>Eukaryota</taxon>
        <taxon>Metazoa</taxon>
        <taxon>Spiralia</taxon>
        <taxon>Lophotrochozoa</taxon>
        <taxon>Mollusca</taxon>
        <taxon>Gastropoda</taxon>
        <taxon>Patellogastropoda</taxon>
        <taxon>Patelloidea</taxon>
        <taxon>Patellidae</taxon>
        <taxon>Patella</taxon>
    </lineage>
</organism>
<feature type="chain" id="PRO_5042974914" description="CUB domain-containing protein" evidence="4">
    <location>
        <begin position="22"/>
        <end position="236"/>
    </location>
</feature>
<keyword evidence="1 2" id="KW-1015">Disulfide bond</keyword>
<feature type="transmembrane region" description="Helical" evidence="3">
    <location>
        <begin position="200"/>
        <end position="227"/>
    </location>
</feature>
<reference evidence="6 7" key="1">
    <citation type="submission" date="2024-01" db="EMBL/GenBank/DDBJ databases">
        <title>The genome of the rayed Mediterranean limpet Patella caerulea (Linnaeus, 1758).</title>
        <authorList>
            <person name="Anh-Thu Weber A."/>
            <person name="Halstead-Nussloch G."/>
        </authorList>
    </citation>
    <scope>NUCLEOTIDE SEQUENCE [LARGE SCALE GENOMIC DNA]</scope>
    <source>
        <strain evidence="6">AATW-2023a</strain>
        <tissue evidence="6">Whole specimen</tissue>
    </source>
</reference>
<dbReference type="Gene3D" id="4.10.400.10">
    <property type="entry name" value="Low-density Lipoprotein Receptor"/>
    <property type="match status" value="1"/>
</dbReference>